<dbReference type="AlphaFoldDB" id="A0A837R992"/>
<comment type="similarity">
    <text evidence="1">Belongs to the UPF0751 family.</text>
</comment>
<sequence>MQKYRDYRMAIEKTLAMIQPTDDGLASGAVTIQEILKLAASETPLEQTENKEDTHSEVPTQSRPEPTVKNEATLNTDRPTIEKTNTEKPAIEKTNTESSTTEGPAIEKTTAEKTSTELVTQSTKPSPDEPNHTVMQVRRRLKGFDLIDPDNDKAPHYYYDEILARQLEIQNGDWVQVGTMQRGKNHPYIEKILSHAEVPNLITVAPLYVVNYNSFDDTYQITQNYQGTPLASVNPAVETFKISGRDALRQRINDGQLVDLAWFNEQPDKPVVRYVHHSHRPLGAQANRPEKRVKSTTSTGPAEPIQTLAFDLKAQTVAVVMGDANTRQQQITQLIDEHNGHALLIDAFKHSNSASFYNQQLSQTDIVVMVQNQNKHATSKALSKAVKQYDLKMAIANGGGLQQIERAMYRAVKGLPAFESGNLITYPQAEAQ</sequence>
<feature type="compositionally biased region" description="Polar residues" evidence="2">
    <location>
        <begin position="116"/>
        <end position="125"/>
    </location>
</feature>
<feature type="region of interest" description="Disordered" evidence="2">
    <location>
        <begin position="41"/>
        <end position="132"/>
    </location>
</feature>
<name>A0A837R992_LACPE</name>
<feature type="region of interest" description="Disordered" evidence="2">
    <location>
        <begin position="279"/>
        <end position="300"/>
    </location>
</feature>
<feature type="compositionally biased region" description="Polar residues" evidence="2">
    <location>
        <begin position="57"/>
        <end position="78"/>
    </location>
</feature>
<evidence type="ECO:0000313" key="4">
    <source>
        <dbReference type="Proteomes" id="UP000051020"/>
    </source>
</evidence>
<evidence type="ECO:0008006" key="5">
    <source>
        <dbReference type="Google" id="ProtNLM"/>
    </source>
</evidence>
<protein>
    <recommendedName>
        <fullName evidence="5">DUF2325 domain-containing protein</fullName>
    </recommendedName>
</protein>
<dbReference type="GeneID" id="49395441"/>
<gene>
    <name evidence="3" type="ORF">FD24_GL001079</name>
</gene>
<dbReference type="EMBL" id="AZCU01000016">
    <property type="protein sequence ID" value="KRK23396.1"/>
    <property type="molecule type" value="Genomic_DNA"/>
</dbReference>
<evidence type="ECO:0000313" key="3">
    <source>
        <dbReference type="EMBL" id="KRK23396.1"/>
    </source>
</evidence>
<feature type="compositionally biased region" description="Basic and acidic residues" evidence="2">
    <location>
        <begin position="79"/>
        <end position="95"/>
    </location>
</feature>
<accession>A0A837R992</accession>
<evidence type="ECO:0000256" key="2">
    <source>
        <dbReference type="SAM" id="MobiDB-lite"/>
    </source>
</evidence>
<dbReference type="Pfam" id="PF10087">
    <property type="entry name" value="DUF2325"/>
    <property type="match status" value="1"/>
</dbReference>
<dbReference type="InterPro" id="IPR016772">
    <property type="entry name" value="UCP020408"/>
</dbReference>
<evidence type="ECO:0000256" key="1">
    <source>
        <dbReference type="ARBA" id="ARBA00007189"/>
    </source>
</evidence>
<reference evidence="3 4" key="1">
    <citation type="journal article" date="2015" name="Genome Announc.">
        <title>Expanding the biotechnology potential of lactobacilli through comparative genomics of 213 strains and associated genera.</title>
        <authorList>
            <person name="Sun Z."/>
            <person name="Harris H.M."/>
            <person name="McCann A."/>
            <person name="Guo C."/>
            <person name="Argimon S."/>
            <person name="Zhang W."/>
            <person name="Yang X."/>
            <person name="Jeffery I.B."/>
            <person name="Cooney J.C."/>
            <person name="Kagawa T.F."/>
            <person name="Liu W."/>
            <person name="Song Y."/>
            <person name="Salvetti E."/>
            <person name="Wrobel A."/>
            <person name="Rasinkangas P."/>
            <person name="Parkhill J."/>
            <person name="Rea M.C."/>
            <person name="O'Sullivan O."/>
            <person name="Ritari J."/>
            <person name="Douillard F.P."/>
            <person name="Paul Ross R."/>
            <person name="Yang R."/>
            <person name="Briner A.E."/>
            <person name="Felis G.E."/>
            <person name="de Vos W.M."/>
            <person name="Barrangou R."/>
            <person name="Klaenhammer T.R."/>
            <person name="Caufield P.W."/>
            <person name="Cui Y."/>
            <person name="Zhang H."/>
            <person name="O'Toole P.W."/>
        </authorList>
    </citation>
    <scope>NUCLEOTIDE SEQUENCE [LARGE SCALE GENOMIC DNA]</scope>
    <source>
        <strain evidence="3 4">DSM 20314</strain>
    </source>
</reference>
<proteinExistence type="inferred from homology"/>
<comment type="caution">
    <text evidence="3">The sequence shown here is derived from an EMBL/GenBank/DDBJ whole genome shotgun (WGS) entry which is preliminary data.</text>
</comment>
<dbReference type="RefSeq" id="WP_050338243.1">
    <property type="nucleotide sequence ID" value="NZ_AZCU01000016.1"/>
</dbReference>
<organism evidence="3 4">
    <name type="scientific">Lactiplantibacillus pentosus DSM 20314</name>
    <dbReference type="NCBI Taxonomy" id="1423791"/>
    <lineage>
        <taxon>Bacteria</taxon>
        <taxon>Bacillati</taxon>
        <taxon>Bacillota</taxon>
        <taxon>Bacilli</taxon>
        <taxon>Lactobacillales</taxon>
        <taxon>Lactobacillaceae</taxon>
        <taxon>Lactiplantibacillus</taxon>
    </lineage>
</organism>
<dbReference type="Proteomes" id="UP000051020">
    <property type="component" value="Unassembled WGS sequence"/>
</dbReference>